<dbReference type="Pfam" id="PF12911">
    <property type="entry name" value="OppC_N"/>
    <property type="match status" value="1"/>
</dbReference>
<evidence type="ECO:0000256" key="1">
    <source>
        <dbReference type="ARBA" id="ARBA00004651"/>
    </source>
</evidence>
<feature type="transmembrane region" description="Helical" evidence="7">
    <location>
        <begin position="94"/>
        <end position="118"/>
    </location>
</feature>
<dbReference type="InterPro" id="IPR050366">
    <property type="entry name" value="BP-dependent_transpt_permease"/>
</dbReference>
<dbReference type="InterPro" id="IPR000515">
    <property type="entry name" value="MetI-like"/>
</dbReference>
<keyword evidence="5 7" id="KW-1133">Transmembrane helix</keyword>
<dbReference type="PROSITE" id="PS50928">
    <property type="entry name" value="ABC_TM1"/>
    <property type="match status" value="1"/>
</dbReference>
<dbReference type="EMBL" id="SNWQ01000012">
    <property type="protein sequence ID" value="TDO45773.1"/>
    <property type="molecule type" value="Genomic_DNA"/>
</dbReference>
<dbReference type="Gene3D" id="1.10.3720.10">
    <property type="entry name" value="MetI-like"/>
    <property type="match status" value="1"/>
</dbReference>
<dbReference type="OrthoDB" id="8906042at2"/>
<evidence type="ECO:0000256" key="5">
    <source>
        <dbReference type="ARBA" id="ARBA00022989"/>
    </source>
</evidence>
<keyword evidence="4 7" id="KW-0812">Transmembrane</keyword>
<keyword evidence="10" id="KW-1185">Reference proteome</keyword>
<feature type="domain" description="ABC transmembrane type-1" evidence="8">
    <location>
        <begin position="94"/>
        <end position="282"/>
    </location>
</feature>
<reference evidence="9 10" key="1">
    <citation type="submission" date="2019-03" db="EMBL/GenBank/DDBJ databases">
        <title>Genomic Encyclopedia of Type Strains, Phase III (KMG-III): the genomes of soil and plant-associated and newly described type strains.</title>
        <authorList>
            <person name="Whitman W."/>
        </authorList>
    </citation>
    <scope>NUCLEOTIDE SEQUENCE [LARGE SCALE GENOMIC DNA]</scope>
    <source>
        <strain evidence="9 10">VKM Ac-2527</strain>
    </source>
</reference>
<keyword evidence="2 7" id="KW-0813">Transport</keyword>
<dbReference type="GO" id="GO:0055085">
    <property type="term" value="P:transmembrane transport"/>
    <property type="evidence" value="ECO:0007669"/>
    <property type="project" value="InterPro"/>
</dbReference>
<evidence type="ECO:0000256" key="2">
    <source>
        <dbReference type="ARBA" id="ARBA00022448"/>
    </source>
</evidence>
<dbReference type="Proteomes" id="UP000295388">
    <property type="component" value="Unassembled WGS sequence"/>
</dbReference>
<evidence type="ECO:0000256" key="4">
    <source>
        <dbReference type="ARBA" id="ARBA00022692"/>
    </source>
</evidence>
<comment type="similarity">
    <text evidence="7">Belongs to the binding-protein-dependent transport system permease family.</text>
</comment>
<comment type="subcellular location">
    <subcellularLocation>
        <location evidence="1 7">Cell membrane</location>
        <topology evidence="1 7">Multi-pass membrane protein</topology>
    </subcellularLocation>
</comment>
<name>A0A4R6K7Y0_9ACTN</name>
<feature type="transmembrane region" description="Helical" evidence="7">
    <location>
        <begin position="30"/>
        <end position="51"/>
    </location>
</feature>
<evidence type="ECO:0000313" key="10">
    <source>
        <dbReference type="Proteomes" id="UP000295388"/>
    </source>
</evidence>
<dbReference type="Pfam" id="PF00528">
    <property type="entry name" value="BPD_transp_1"/>
    <property type="match status" value="1"/>
</dbReference>
<dbReference type="GO" id="GO:0005886">
    <property type="term" value="C:plasma membrane"/>
    <property type="evidence" value="ECO:0007669"/>
    <property type="project" value="UniProtKB-SubCell"/>
</dbReference>
<evidence type="ECO:0000313" key="9">
    <source>
        <dbReference type="EMBL" id="TDO45773.1"/>
    </source>
</evidence>
<proteinExistence type="inferred from homology"/>
<keyword evidence="3" id="KW-1003">Cell membrane</keyword>
<dbReference type="SUPFAM" id="SSF161098">
    <property type="entry name" value="MetI-like"/>
    <property type="match status" value="1"/>
</dbReference>
<evidence type="ECO:0000256" key="7">
    <source>
        <dbReference type="RuleBase" id="RU363032"/>
    </source>
</evidence>
<evidence type="ECO:0000256" key="3">
    <source>
        <dbReference type="ARBA" id="ARBA00022475"/>
    </source>
</evidence>
<dbReference type="PANTHER" id="PTHR43386:SF1">
    <property type="entry name" value="D,D-DIPEPTIDE TRANSPORT SYSTEM PERMEASE PROTEIN DDPC-RELATED"/>
    <property type="match status" value="1"/>
</dbReference>
<gene>
    <name evidence="9" type="ORF">EV643_11297</name>
</gene>
<protein>
    <submittedName>
        <fullName evidence="9">Peptide/nickel transport system permease protein</fullName>
    </submittedName>
</protein>
<dbReference type="CDD" id="cd06261">
    <property type="entry name" value="TM_PBP2"/>
    <property type="match status" value="1"/>
</dbReference>
<sequence length="298" mass="31853">MPEPLLLTGAPRQSRSQLRLAMRRFVRHRAAMAGTVVLVLVFGASLIGPHFTPYGFAELTEDYSQPPSAEHWMGTDAIGHDLLSQVLRASQKSIQIALVVAALSTFIGVLIGTVAGYYRGWVDTLLSRMTDLVLVVPVLAVLLAAANSISQRGGNWFLVAILIALFLWPTVALVVRSTVLSLREQDFVQAQVAIGASDVRIIVKHLIPNAVGPIAVSATLLVVTAILLESSLAFLGFGIAPPDTSLGKLVAVGQTASSSRPWLFYFPGVVLLVICLCVNFVGDGLRDAFDTRRSGGRA</sequence>
<evidence type="ECO:0000259" key="8">
    <source>
        <dbReference type="PROSITE" id="PS50928"/>
    </source>
</evidence>
<feature type="transmembrane region" description="Helical" evidence="7">
    <location>
        <begin position="156"/>
        <end position="175"/>
    </location>
</feature>
<feature type="transmembrane region" description="Helical" evidence="7">
    <location>
        <begin position="214"/>
        <end position="240"/>
    </location>
</feature>
<dbReference type="InterPro" id="IPR035906">
    <property type="entry name" value="MetI-like_sf"/>
</dbReference>
<dbReference type="PANTHER" id="PTHR43386">
    <property type="entry name" value="OLIGOPEPTIDE TRANSPORT SYSTEM PERMEASE PROTEIN APPC"/>
    <property type="match status" value="1"/>
</dbReference>
<feature type="transmembrane region" description="Helical" evidence="7">
    <location>
        <begin position="130"/>
        <end position="150"/>
    </location>
</feature>
<feature type="transmembrane region" description="Helical" evidence="7">
    <location>
        <begin position="262"/>
        <end position="282"/>
    </location>
</feature>
<keyword evidence="6 7" id="KW-0472">Membrane</keyword>
<organism evidence="9 10">
    <name type="scientific">Kribbella caucasensis</name>
    <dbReference type="NCBI Taxonomy" id="2512215"/>
    <lineage>
        <taxon>Bacteria</taxon>
        <taxon>Bacillati</taxon>
        <taxon>Actinomycetota</taxon>
        <taxon>Actinomycetes</taxon>
        <taxon>Propionibacteriales</taxon>
        <taxon>Kribbellaceae</taxon>
        <taxon>Kribbella</taxon>
    </lineage>
</organism>
<comment type="caution">
    <text evidence="9">The sequence shown here is derived from an EMBL/GenBank/DDBJ whole genome shotgun (WGS) entry which is preliminary data.</text>
</comment>
<dbReference type="AlphaFoldDB" id="A0A4R6K7Y0"/>
<dbReference type="InterPro" id="IPR025966">
    <property type="entry name" value="OppC_N"/>
</dbReference>
<accession>A0A4R6K7Y0</accession>
<evidence type="ECO:0000256" key="6">
    <source>
        <dbReference type="ARBA" id="ARBA00023136"/>
    </source>
</evidence>
<dbReference type="RefSeq" id="WP_133802403.1">
    <property type="nucleotide sequence ID" value="NZ_SNWQ01000012.1"/>
</dbReference>